<reference evidence="2 3" key="1">
    <citation type="journal article" date="2023" name="Mol. Biol. Evol.">
        <title>Genomics of Secondarily Temperate Adaptation in the Only Non-Antarctic Icefish.</title>
        <authorList>
            <person name="Rivera-Colon A.G."/>
            <person name="Rayamajhi N."/>
            <person name="Minhas B.F."/>
            <person name="Madrigal G."/>
            <person name="Bilyk K.T."/>
            <person name="Yoon V."/>
            <person name="Hune M."/>
            <person name="Gregory S."/>
            <person name="Cheng C.H.C."/>
            <person name="Catchen J.M."/>
        </authorList>
    </citation>
    <scope>NUCLEOTIDE SEQUENCE [LARGE SCALE GENOMIC DNA]</scope>
    <source>
        <strain evidence="2">JC2023a</strain>
    </source>
</reference>
<dbReference type="EMBL" id="JAULUE010002067">
    <property type="protein sequence ID" value="KAK5876746.1"/>
    <property type="molecule type" value="Genomic_DNA"/>
</dbReference>
<comment type="caution">
    <text evidence="2">The sequence shown here is derived from an EMBL/GenBank/DDBJ whole genome shotgun (WGS) entry which is preliminary data.</text>
</comment>
<keyword evidence="3" id="KW-1185">Reference proteome</keyword>
<evidence type="ECO:0000256" key="1">
    <source>
        <dbReference type="SAM" id="MobiDB-lite"/>
    </source>
</evidence>
<accession>A0AAN8B1P2</accession>
<gene>
    <name evidence="2" type="ORF">CesoFtcFv8_026069</name>
</gene>
<dbReference type="AlphaFoldDB" id="A0AAN8B1P2"/>
<evidence type="ECO:0000313" key="3">
    <source>
        <dbReference type="Proteomes" id="UP001335648"/>
    </source>
</evidence>
<sequence length="80" mass="8511">MKAETHFPAFTMEEEEEEEEEEAVASLGLPPLTSQSSGGSWQDINIFIAATAAHGLFKMSLLGHEASKGLVVGDYGRGGD</sequence>
<proteinExistence type="predicted"/>
<organism evidence="2 3">
    <name type="scientific">Champsocephalus esox</name>
    <name type="common">pike icefish</name>
    <dbReference type="NCBI Taxonomy" id="159716"/>
    <lineage>
        <taxon>Eukaryota</taxon>
        <taxon>Metazoa</taxon>
        <taxon>Chordata</taxon>
        <taxon>Craniata</taxon>
        <taxon>Vertebrata</taxon>
        <taxon>Euteleostomi</taxon>
        <taxon>Actinopterygii</taxon>
        <taxon>Neopterygii</taxon>
        <taxon>Teleostei</taxon>
        <taxon>Neoteleostei</taxon>
        <taxon>Acanthomorphata</taxon>
        <taxon>Eupercaria</taxon>
        <taxon>Perciformes</taxon>
        <taxon>Notothenioidei</taxon>
        <taxon>Channichthyidae</taxon>
        <taxon>Champsocephalus</taxon>
    </lineage>
</organism>
<feature type="region of interest" description="Disordered" evidence="1">
    <location>
        <begin position="1"/>
        <end position="31"/>
    </location>
</feature>
<name>A0AAN8B1P2_9TELE</name>
<feature type="compositionally biased region" description="Acidic residues" evidence="1">
    <location>
        <begin position="12"/>
        <end position="23"/>
    </location>
</feature>
<dbReference type="Proteomes" id="UP001335648">
    <property type="component" value="Unassembled WGS sequence"/>
</dbReference>
<evidence type="ECO:0000313" key="2">
    <source>
        <dbReference type="EMBL" id="KAK5876746.1"/>
    </source>
</evidence>
<protein>
    <submittedName>
        <fullName evidence="2">Uncharacterized protein</fullName>
    </submittedName>
</protein>